<keyword evidence="10" id="KW-1161">Viral attachment to host cell</keyword>
<evidence type="ECO:0000256" key="11">
    <source>
        <dbReference type="ARBA" id="ARBA00022844"/>
    </source>
</evidence>
<evidence type="ECO:0000256" key="10">
    <source>
        <dbReference type="ARBA" id="ARBA00022804"/>
    </source>
</evidence>
<dbReference type="Proteomes" id="UP000151995">
    <property type="component" value="Segment"/>
</dbReference>
<dbReference type="GO" id="GO:0075509">
    <property type="term" value="P:endocytosis involved in viral entry into host cell"/>
    <property type="evidence" value="ECO:0007669"/>
    <property type="project" value="UniProtKB-KW"/>
</dbReference>
<dbReference type="Proteomes" id="UP000154908">
    <property type="component" value="Segment"/>
</dbReference>
<evidence type="ECO:0000313" key="26">
    <source>
        <dbReference type="EMBL" id="AGR89995.1"/>
    </source>
</evidence>
<dbReference type="Proteomes" id="UP000111096">
    <property type="component" value="Genome"/>
</dbReference>
<evidence type="ECO:0000313" key="23">
    <source>
        <dbReference type="EMBL" id="AGR89982.1"/>
    </source>
</evidence>
<name>A0A023HYM8_9CIRC</name>
<dbReference type="EMBL" id="KC851807">
    <property type="protein sequence ID" value="AGR89968.1"/>
    <property type="molecule type" value="Genomic_DNA"/>
</dbReference>
<keyword evidence="13" id="KW-0238">DNA-binding</keyword>
<evidence type="ECO:0000256" key="7">
    <source>
        <dbReference type="ARBA" id="ARBA00022562"/>
    </source>
</evidence>
<dbReference type="EMBL" id="KC851805">
    <property type="protein sequence ID" value="AGR89964.1"/>
    <property type="molecule type" value="Genomic_DNA"/>
</dbReference>
<gene>
    <name evidence="16" type="primary">Cap</name>
</gene>
<evidence type="ECO:0000313" key="28">
    <source>
        <dbReference type="Proteomes" id="UP000117021"/>
    </source>
</evidence>
<evidence type="ECO:0000313" key="21">
    <source>
        <dbReference type="EMBL" id="AGR89974.1"/>
    </source>
</evidence>
<dbReference type="EMBL" id="KC851819">
    <property type="protein sequence ID" value="AGR89992.1"/>
    <property type="molecule type" value="Genomic_DNA"/>
</dbReference>
<dbReference type="GO" id="GO:0043657">
    <property type="term" value="C:host cell"/>
    <property type="evidence" value="ECO:0007669"/>
    <property type="project" value="GOC"/>
</dbReference>
<dbReference type="EMBL" id="KC851809">
    <property type="protein sequence ID" value="AGR89972.1"/>
    <property type="molecule type" value="Genomic_DNA"/>
</dbReference>
<keyword evidence="14" id="KW-1160">Virus entry into host cell</keyword>
<dbReference type="Proteomes" id="UP000117021">
    <property type="component" value="Segment"/>
</dbReference>
<evidence type="ECO:0000256" key="1">
    <source>
        <dbReference type="ARBA" id="ARBA00004147"/>
    </source>
</evidence>
<keyword evidence="7" id="KW-1048">Host nucleus</keyword>
<comment type="subcellular location">
    <subcellularLocation>
        <location evidence="1">Host nucleus</location>
    </subcellularLocation>
    <subcellularLocation>
        <location evidence="2">Virion</location>
    </subcellularLocation>
</comment>
<evidence type="ECO:0000256" key="3">
    <source>
        <dbReference type="ARBA" id="ARBA00010301"/>
    </source>
</evidence>
<evidence type="ECO:0000256" key="15">
    <source>
        <dbReference type="ARBA" id="ARBA00046863"/>
    </source>
</evidence>
<evidence type="ECO:0000313" key="25">
    <source>
        <dbReference type="EMBL" id="AGR89992.1"/>
    </source>
</evidence>
<keyword evidence="4" id="KW-1140">T=1 icosahedral capsid protein</keyword>
<dbReference type="GO" id="GO:0042025">
    <property type="term" value="C:host cell nucleus"/>
    <property type="evidence" value="ECO:0007669"/>
    <property type="project" value="UniProtKB-SubCell"/>
</dbReference>
<dbReference type="Proteomes" id="UP000152884">
    <property type="component" value="Genome"/>
</dbReference>
<evidence type="ECO:0000313" key="29">
    <source>
        <dbReference type="Proteomes" id="UP000154908"/>
    </source>
</evidence>
<dbReference type="Proteomes" id="UP000170431">
    <property type="component" value="Segment"/>
</dbReference>
<dbReference type="Proteomes" id="UP000134563">
    <property type="component" value="Segment"/>
</dbReference>
<dbReference type="GO" id="GO:0019062">
    <property type="term" value="P:virion attachment to host cell"/>
    <property type="evidence" value="ECO:0007669"/>
    <property type="project" value="UniProtKB-KW"/>
</dbReference>
<proteinExistence type="inferred from homology"/>
<dbReference type="GO" id="GO:0075732">
    <property type="term" value="P:viral penetration into host nucleus"/>
    <property type="evidence" value="ECO:0007669"/>
    <property type="project" value="UniProtKB-KW"/>
</dbReference>
<evidence type="ECO:0000313" key="18">
    <source>
        <dbReference type="EMBL" id="AGR89968.1"/>
    </source>
</evidence>
<evidence type="ECO:0000256" key="13">
    <source>
        <dbReference type="ARBA" id="ARBA00023125"/>
    </source>
</evidence>
<evidence type="ECO:0000313" key="22">
    <source>
        <dbReference type="EMBL" id="AGR89978.1"/>
    </source>
</evidence>
<reference evidence="27 28" key="1">
    <citation type="submission" date="2013-04" db="EMBL/GenBank/DDBJ databases">
        <title>Genetic analysis of duck circovirus detection in Pekin ducks in South Korea.</title>
        <authorList>
            <person name="Cha S.-Y."/>
            <person name="Song E.-T."/>
            <person name="Kang M."/>
            <person name="Park C.-K."/>
            <person name="Moon O.-K."/>
            <person name="Jang H.-K."/>
        </authorList>
    </citation>
    <scope>NUCLEOTIDE SEQUENCE [LARGE SCALE GENOMIC DNA]</scope>
    <source>
        <strain evidence="16">D11-JW-007</strain>
        <strain evidence="17">D11-JW-009</strain>
        <strain evidence="18">D11-JW-010</strain>
        <strain evidence="19">D11-JW-013</strain>
        <strain evidence="20">D11-JW-015</strain>
        <strain evidence="21">D11-JW-022</strain>
        <strain evidence="22">D11-JW-025</strain>
        <strain evidence="23">D12-JW-035</strain>
        <strain evidence="24">D12-JW-059</strain>
        <strain evidence="25">D12-KD-019</strain>
        <strain evidence="26">D12-KD-028</strain>
    </source>
</reference>
<keyword evidence="11" id="KW-0946">Virion</keyword>
<dbReference type="EMBL" id="KC851806">
    <property type="protein sequence ID" value="AGR89966.1"/>
    <property type="molecule type" value="Genomic_DNA"/>
</dbReference>
<dbReference type="EMBL" id="KC851810">
    <property type="protein sequence ID" value="AGR89974.1"/>
    <property type="molecule type" value="Genomic_DNA"/>
</dbReference>
<evidence type="ECO:0000313" key="27">
    <source>
        <dbReference type="Proteomes" id="UP000111096"/>
    </source>
</evidence>
<keyword evidence="9" id="KW-1162">Viral penetration into host cytoplasm</keyword>
<evidence type="ECO:0000256" key="8">
    <source>
        <dbReference type="ARBA" id="ARBA00022581"/>
    </source>
</evidence>
<evidence type="ECO:0000313" key="19">
    <source>
        <dbReference type="EMBL" id="AGR89970.1"/>
    </source>
</evidence>
<dbReference type="EMBL" id="KC851808">
    <property type="protein sequence ID" value="AGR89970.1"/>
    <property type="molecule type" value="Genomic_DNA"/>
</dbReference>
<dbReference type="GO" id="GO:0039615">
    <property type="term" value="C:T=1 icosahedral viral capsid"/>
    <property type="evidence" value="ECO:0007669"/>
    <property type="project" value="UniProtKB-KW"/>
</dbReference>
<evidence type="ECO:0000256" key="12">
    <source>
        <dbReference type="ARBA" id="ARBA00022890"/>
    </source>
</evidence>
<evidence type="ECO:0000256" key="9">
    <source>
        <dbReference type="ARBA" id="ARBA00022595"/>
    </source>
</evidence>
<evidence type="ECO:0000256" key="5">
    <source>
        <dbReference type="ARBA" id="ARBA00022524"/>
    </source>
</evidence>
<dbReference type="EMBL" id="KC851814">
    <property type="protein sequence ID" value="AGR89982.1"/>
    <property type="molecule type" value="Genomic_DNA"/>
</dbReference>
<comment type="subunit">
    <text evidence="15">Homomultimer. Assembles in the nucleus, presumably in an immature form, then migrates to the cytoplasm once assembled as mature virion. Interacts with Rep; this interaction relocates Rep into the nucleus.</text>
</comment>
<keyword evidence="5" id="KW-1163">Viral penetration into host nucleus</keyword>
<accession>A0A023HYM8</accession>
<evidence type="ECO:0000256" key="4">
    <source>
        <dbReference type="ARBA" id="ARBA00022431"/>
    </source>
</evidence>
<dbReference type="Proteomes" id="UP000153118">
    <property type="component" value="Segment"/>
</dbReference>
<dbReference type="GO" id="GO:0019069">
    <property type="term" value="P:viral capsid assembly"/>
    <property type="evidence" value="ECO:0007669"/>
    <property type="project" value="InterPro"/>
</dbReference>
<dbReference type="Gene3D" id="2.60.120.950">
    <property type="entry name" value="Circovirus capsid protein"/>
    <property type="match status" value="1"/>
</dbReference>
<evidence type="ECO:0000256" key="2">
    <source>
        <dbReference type="ARBA" id="ARBA00004328"/>
    </source>
</evidence>
<sequence length="257" mass="29836">MRGRTYRRAYRGRRKRRGLRRRFRRRRLRIARPRRRFSVVTYKVTRNTVFGFFGSQTGPTAAGKWQSLSLEDGAQYTDPPAQGNNICGLNMRWAMFGDTNSYMTGSKPFYHYPYDYYMIKGVAITLRPAYNIYQKSKTQGSTVIDKDGQIVKTSTTGWSIDPYGSTSSRRTWDPSRVHRRYFVPKPIIQGAGETTKYSTFFLGGRNFTWINCTQDQVVHYGMGMSLRKPDNTTGVDAQYDIEAQFTFYIKFGQFTGF</sequence>
<dbReference type="Proteomes" id="UP000119206">
    <property type="component" value="Segment"/>
</dbReference>
<dbReference type="InterPro" id="IPR003383">
    <property type="entry name" value="Circovirus_capsid"/>
</dbReference>
<dbReference type="EMBL" id="KC851821">
    <property type="protein sequence ID" value="AGR89995.1"/>
    <property type="molecule type" value="Genomic_DNA"/>
</dbReference>
<evidence type="ECO:0000313" key="17">
    <source>
        <dbReference type="EMBL" id="AGR89966.1"/>
    </source>
</evidence>
<comment type="similarity">
    <text evidence="3">Belongs to the circoviridae capsid protein family.</text>
</comment>
<dbReference type="Proteomes" id="UP000172500">
    <property type="component" value="Segment"/>
</dbReference>
<dbReference type="EMBL" id="KC851812">
    <property type="protein sequence ID" value="AGR89978.1"/>
    <property type="molecule type" value="Genomic_DNA"/>
</dbReference>
<evidence type="ECO:0000256" key="14">
    <source>
        <dbReference type="ARBA" id="ARBA00023296"/>
    </source>
</evidence>
<dbReference type="InterPro" id="IPR038652">
    <property type="entry name" value="Circovirus_capsid_sf"/>
</dbReference>
<evidence type="ECO:0000313" key="24">
    <source>
        <dbReference type="EMBL" id="AGR89986.1"/>
    </source>
</evidence>
<evidence type="ECO:0000313" key="16">
    <source>
        <dbReference type="EMBL" id="AGR89964.1"/>
    </source>
</evidence>
<evidence type="ECO:0000313" key="20">
    <source>
        <dbReference type="EMBL" id="AGR89972.1"/>
    </source>
</evidence>
<dbReference type="Proteomes" id="UP000141664">
    <property type="component" value="Segment"/>
</dbReference>
<organism evidence="16 29">
    <name type="scientific">Duck circovirus</name>
    <dbReference type="NCBI Taxonomy" id="324685"/>
    <lineage>
        <taxon>Viruses</taxon>
        <taxon>Monodnaviria</taxon>
        <taxon>Shotokuvirae</taxon>
        <taxon>Cressdnaviricota</taxon>
        <taxon>Arfiviricetes</taxon>
        <taxon>Cirlivirales</taxon>
        <taxon>Circoviridae</taxon>
        <taxon>Circovirus</taxon>
        <taxon>Circovirus duck</taxon>
    </lineage>
</organism>
<keyword evidence="6" id="KW-0167">Capsid protein</keyword>
<dbReference type="GO" id="GO:0003677">
    <property type="term" value="F:DNA binding"/>
    <property type="evidence" value="ECO:0007669"/>
    <property type="project" value="UniProtKB-KW"/>
</dbReference>
<keyword evidence="12" id="KW-1164">Virus endocytosis by host</keyword>
<dbReference type="Pfam" id="PF02443">
    <property type="entry name" value="Circo_capsid"/>
    <property type="match status" value="1"/>
</dbReference>
<keyword evidence="8" id="KW-0945">Host-virus interaction</keyword>
<evidence type="ECO:0000256" key="6">
    <source>
        <dbReference type="ARBA" id="ARBA00022561"/>
    </source>
</evidence>
<protein>
    <submittedName>
        <fullName evidence="16">Capsid protein</fullName>
    </submittedName>
</protein>
<dbReference type="EMBL" id="KC851816">
    <property type="protein sequence ID" value="AGR89986.1"/>
    <property type="molecule type" value="Genomic_DNA"/>
</dbReference>